<organism evidence="1">
    <name type="scientific">Arundo donax</name>
    <name type="common">Giant reed</name>
    <name type="synonym">Donax arundinaceus</name>
    <dbReference type="NCBI Taxonomy" id="35708"/>
    <lineage>
        <taxon>Eukaryota</taxon>
        <taxon>Viridiplantae</taxon>
        <taxon>Streptophyta</taxon>
        <taxon>Embryophyta</taxon>
        <taxon>Tracheophyta</taxon>
        <taxon>Spermatophyta</taxon>
        <taxon>Magnoliopsida</taxon>
        <taxon>Liliopsida</taxon>
        <taxon>Poales</taxon>
        <taxon>Poaceae</taxon>
        <taxon>PACMAD clade</taxon>
        <taxon>Arundinoideae</taxon>
        <taxon>Arundineae</taxon>
        <taxon>Arundo</taxon>
    </lineage>
</organism>
<sequence>MRRCVPPRDGEINRCAAQSSASCVA</sequence>
<protein>
    <submittedName>
        <fullName evidence="1">Uncharacterized protein</fullName>
    </submittedName>
</protein>
<reference evidence="1" key="1">
    <citation type="submission" date="2014-09" db="EMBL/GenBank/DDBJ databases">
        <authorList>
            <person name="Magalhaes I.L.F."/>
            <person name="Oliveira U."/>
            <person name="Santos F.R."/>
            <person name="Vidigal T.H.D.A."/>
            <person name="Brescovit A.D."/>
            <person name="Santos A.J."/>
        </authorList>
    </citation>
    <scope>NUCLEOTIDE SEQUENCE</scope>
    <source>
        <tissue evidence="1">Shoot tissue taken approximately 20 cm above the soil surface</tissue>
    </source>
</reference>
<reference evidence="1" key="2">
    <citation type="journal article" date="2015" name="Data Brief">
        <title>Shoot transcriptome of the giant reed, Arundo donax.</title>
        <authorList>
            <person name="Barrero R.A."/>
            <person name="Guerrero F.D."/>
            <person name="Moolhuijzen P."/>
            <person name="Goolsby J.A."/>
            <person name="Tidwell J."/>
            <person name="Bellgard S.E."/>
            <person name="Bellgard M.I."/>
        </authorList>
    </citation>
    <scope>NUCLEOTIDE SEQUENCE</scope>
    <source>
        <tissue evidence="1">Shoot tissue taken approximately 20 cm above the soil surface</tissue>
    </source>
</reference>
<evidence type="ECO:0000313" key="1">
    <source>
        <dbReference type="EMBL" id="JAE06146.1"/>
    </source>
</evidence>
<accession>A0A0A9F7R0</accession>
<dbReference type="EMBL" id="GBRH01191750">
    <property type="protein sequence ID" value="JAE06146.1"/>
    <property type="molecule type" value="Transcribed_RNA"/>
</dbReference>
<name>A0A0A9F7R0_ARUDO</name>
<proteinExistence type="predicted"/>
<dbReference type="AlphaFoldDB" id="A0A0A9F7R0"/>